<dbReference type="InterPro" id="IPR000222">
    <property type="entry name" value="PP2C_BS"/>
</dbReference>
<keyword evidence="3 4" id="KW-0904">Protein phosphatase</keyword>
<dbReference type="PROSITE" id="PS51746">
    <property type="entry name" value="PPM_2"/>
    <property type="match status" value="1"/>
</dbReference>
<dbReference type="PANTHER" id="PTHR47992">
    <property type="entry name" value="PROTEIN PHOSPHATASE"/>
    <property type="match status" value="1"/>
</dbReference>
<dbReference type="GO" id="GO:0046872">
    <property type="term" value="F:metal ion binding"/>
    <property type="evidence" value="ECO:0007669"/>
    <property type="project" value="UniProtKB-KW"/>
</dbReference>
<evidence type="ECO:0000256" key="3">
    <source>
        <dbReference type="ARBA" id="ARBA00022912"/>
    </source>
</evidence>
<feature type="region of interest" description="Disordered" evidence="5">
    <location>
        <begin position="1"/>
        <end position="21"/>
    </location>
</feature>
<dbReference type="Pfam" id="PF00481">
    <property type="entry name" value="PP2C"/>
    <property type="match status" value="1"/>
</dbReference>
<sequence>MQHSRNITQARTASNLPPLNKTGIFNIPVPTSFTNYPPKRAVLINGTRSTIQSAYTTKSPYLSSQTVSSQQKPRSASRLQVKQQQPAIVDQKDILDFHFESIQGRRYSNEDAEVVQTQNNIQVAAIFDGHGGARVSKIAAQIYPSLVFTSIMSQGNVEDSIRQSIQFLESKVCSNRSLDEQGSTLSCVIIHEQQVYVNHVGDSRVILGMKSQSIIATEDHSPDQKSEIERLKKIRGVFISREFGISRVQGVLSLSRAVGDNVLKQFGVICEPDVNVYPLDEISYILIACDGLFNIFSNDQVDILVKSMKSGLTQAKQGENKDLSEIAINYCSGNARSGDLGIKKLTGLPPDRGHNVCDIDPKAPLEKRMCQVLVKMAYWLGSTDNITCMLAFTQ</sequence>
<reference evidence="7 8" key="1">
    <citation type="journal article" date="2014" name="PLoS Genet.">
        <title>The Genome of Spironucleus salmonicida Highlights a Fish Pathogen Adapted to Fluctuating Environments.</title>
        <authorList>
            <person name="Xu F."/>
            <person name="Jerlstrom-Hultqvist J."/>
            <person name="Einarsson E."/>
            <person name="Astvaldsson A."/>
            <person name="Svard S.G."/>
            <person name="Andersson J.O."/>
        </authorList>
    </citation>
    <scope>NUCLEOTIDE SEQUENCE</scope>
    <source>
        <strain evidence="8">ATCC 50377</strain>
    </source>
</reference>
<dbReference type="EMBL" id="AUWU02000004">
    <property type="protein sequence ID" value="KAH0573997.1"/>
    <property type="molecule type" value="Genomic_DNA"/>
</dbReference>
<dbReference type="SMART" id="SM00332">
    <property type="entry name" value="PP2Cc"/>
    <property type="match status" value="1"/>
</dbReference>
<evidence type="ECO:0000313" key="8">
    <source>
        <dbReference type="EMBL" id="KAH0573997.1"/>
    </source>
</evidence>
<evidence type="ECO:0000313" key="9">
    <source>
        <dbReference type="Proteomes" id="UP000018208"/>
    </source>
</evidence>
<evidence type="ECO:0000256" key="5">
    <source>
        <dbReference type="SAM" id="MobiDB-lite"/>
    </source>
</evidence>
<feature type="compositionally biased region" description="Polar residues" evidence="5">
    <location>
        <begin position="1"/>
        <end position="17"/>
    </location>
</feature>
<proteinExistence type="inferred from homology"/>
<evidence type="ECO:0000256" key="1">
    <source>
        <dbReference type="ARBA" id="ARBA00022723"/>
    </source>
</evidence>
<dbReference type="Gene3D" id="3.60.40.10">
    <property type="entry name" value="PPM-type phosphatase domain"/>
    <property type="match status" value="1"/>
</dbReference>
<dbReference type="GO" id="GO:0004722">
    <property type="term" value="F:protein serine/threonine phosphatase activity"/>
    <property type="evidence" value="ECO:0007669"/>
    <property type="project" value="InterPro"/>
</dbReference>
<keyword evidence="1" id="KW-0479">Metal-binding</keyword>
<accession>V6LUS7</accession>
<organism evidence="7">
    <name type="scientific">Spironucleus salmonicida</name>
    <dbReference type="NCBI Taxonomy" id="348837"/>
    <lineage>
        <taxon>Eukaryota</taxon>
        <taxon>Metamonada</taxon>
        <taxon>Diplomonadida</taxon>
        <taxon>Hexamitidae</taxon>
        <taxon>Hexamitinae</taxon>
        <taxon>Spironucleus</taxon>
    </lineage>
</organism>
<dbReference type="VEuPathDB" id="GiardiaDB:SS50377_23932"/>
<evidence type="ECO:0000259" key="6">
    <source>
        <dbReference type="PROSITE" id="PS51746"/>
    </source>
</evidence>
<dbReference type="InterPro" id="IPR015655">
    <property type="entry name" value="PP2C"/>
</dbReference>
<dbReference type="EMBL" id="KI545993">
    <property type="protein sequence ID" value="EST48325.1"/>
    <property type="molecule type" value="Genomic_DNA"/>
</dbReference>
<dbReference type="AlphaFoldDB" id="V6LUS7"/>
<dbReference type="OrthoDB" id="10264738at2759"/>
<gene>
    <name evidence="7" type="ORF">SS50377_11528</name>
    <name evidence="8" type="ORF">SS50377_23932</name>
</gene>
<keyword evidence="2 4" id="KW-0378">Hydrolase</keyword>
<evidence type="ECO:0000313" key="7">
    <source>
        <dbReference type="EMBL" id="EST48325.1"/>
    </source>
</evidence>
<dbReference type="InterPro" id="IPR036457">
    <property type="entry name" value="PPM-type-like_dom_sf"/>
</dbReference>
<dbReference type="InterPro" id="IPR001932">
    <property type="entry name" value="PPM-type_phosphatase-like_dom"/>
</dbReference>
<feature type="domain" description="PPM-type phosphatase" evidence="6">
    <location>
        <begin position="96"/>
        <end position="393"/>
    </location>
</feature>
<dbReference type="Proteomes" id="UP000018208">
    <property type="component" value="Unassembled WGS sequence"/>
</dbReference>
<protein>
    <submittedName>
        <fullName evidence="7">Protein phosphatase 2C</fullName>
    </submittedName>
</protein>
<keyword evidence="9" id="KW-1185">Reference proteome</keyword>
<evidence type="ECO:0000256" key="4">
    <source>
        <dbReference type="RuleBase" id="RU003465"/>
    </source>
</evidence>
<name>V6LUS7_9EUKA</name>
<comment type="similarity">
    <text evidence="4">Belongs to the PP2C family.</text>
</comment>
<feature type="region of interest" description="Disordered" evidence="5">
    <location>
        <begin position="62"/>
        <end position="84"/>
    </location>
</feature>
<dbReference type="PROSITE" id="PS01032">
    <property type="entry name" value="PPM_1"/>
    <property type="match status" value="1"/>
</dbReference>
<evidence type="ECO:0000256" key="2">
    <source>
        <dbReference type="ARBA" id="ARBA00022801"/>
    </source>
</evidence>
<reference evidence="8" key="2">
    <citation type="submission" date="2020-12" db="EMBL/GenBank/DDBJ databases">
        <title>New Spironucleus salmonicida genome in near-complete chromosomes.</title>
        <authorList>
            <person name="Xu F."/>
            <person name="Kurt Z."/>
            <person name="Jimenez-Gonzalez A."/>
            <person name="Astvaldsson A."/>
            <person name="Andersson J.O."/>
            <person name="Svard S.G."/>
        </authorList>
    </citation>
    <scope>NUCLEOTIDE SEQUENCE</scope>
    <source>
        <strain evidence="8">ATCC 50377</strain>
    </source>
</reference>
<dbReference type="SUPFAM" id="SSF81606">
    <property type="entry name" value="PP2C-like"/>
    <property type="match status" value="1"/>
</dbReference>
<dbReference type="CDD" id="cd00143">
    <property type="entry name" value="PP2Cc"/>
    <property type="match status" value="1"/>
</dbReference>